<evidence type="ECO:0000256" key="5">
    <source>
        <dbReference type="ARBA" id="ARBA00022475"/>
    </source>
</evidence>
<evidence type="ECO:0000256" key="3">
    <source>
        <dbReference type="ARBA" id="ARBA00011049"/>
    </source>
</evidence>
<dbReference type="Pfam" id="PF02154">
    <property type="entry name" value="FliM"/>
    <property type="match status" value="1"/>
</dbReference>
<dbReference type="EMBL" id="JAANNP010000192">
    <property type="protein sequence ID" value="NHC16514.1"/>
    <property type="molecule type" value="Genomic_DNA"/>
</dbReference>
<feature type="domain" description="Flagellar motor switch protein FliN-like C-terminal" evidence="11">
    <location>
        <begin position="245"/>
        <end position="314"/>
    </location>
</feature>
<reference evidence="12 13" key="1">
    <citation type="submission" date="2020-03" db="EMBL/GenBank/DDBJ databases">
        <title>Two novel Motilibacter sp.</title>
        <authorList>
            <person name="Liu S."/>
        </authorList>
    </citation>
    <scope>NUCLEOTIDE SEQUENCE [LARGE SCALE GENOMIC DNA]</scope>
    <source>
        <strain evidence="12 13">E257</strain>
    </source>
</reference>
<evidence type="ECO:0000256" key="2">
    <source>
        <dbReference type="ARBA" id="ARBA00004202"/>
    </source>
</evidence>
<keyword evidence="9" id="KW-0975">Bacterial flagellum</keyword>
<evidence type="ECO:0000259" key="11">
    <source>
        <dbReference type="Pfam" id="PF01052"/>
    </source>
</evidence>
<accession>A0ABX0H429</accession>
<dbReference type="PANTHER" id="PTHR30034:SF6">
    <property type="entry name" value="YOP PROTEINS TRANSLOCATION PROTEIN Q"/>
    <property type="match status" value="1"/>
</dbReference>
<proteinExistence type="inferred from homology"/>
<dbReference type="Gene3D" id="3.40.1550.10">
    <property type="entry name" value="CheC-like"/>
    <property type="match status" value="1"/>
</dbReference>
<organism evidence="12 13">
    <name type="scientific">Motilibacter deserti</name>
    <dbReference type="NCBI Taxonomy" id="2714956"/>
    <lineage>
        <taxon>Bacteria</taxon>
        <taxon>Bacillati</taxon>
        <taxon>Actinomycetota</taxon>
        <taxon>Actinomycetes</taxon>
        <taxon>Motilibacterales</taxon>
        <taxon>Motilibacteraceae</taxon>
        <taxon>Motilibacter</taxon>
    </lineage>
</organism>
<evidence type="ECO:0000256" key="9">
    <source>
        <dbReference type="ARBA" id="ARBA00023143"/>
    </source>
</evidence>
<evidence type="ECO:0000256" key="1">
    <source>
        <dbReference type="ARBA" id="ARBA00004117"/>
    </source>
</evidence>
<dbReference type="InterPro" id="IPR036429">
    <property type="entry name" value="SpoA-like_sf"/>
</dbReference>
<keyword evidence="13" id="KW-1185">Reference proteome</keyword>
<evidence type="ECO:0000256" key="8">
    <source>
        <dbReference type="ARBA" id="ARBA00023136"/>
    </source>
</evidence>
<evidence type="ECO:0000256" key="4">
    <source>
        <dbReference type="ARBA" id="ARBA00021898"/>
    </source>
</evidence>
<comment type="similarity">
    <text evidence="3">Belongs to the FliM family.</text>
</comment>
<keyword evidence="12" id="KW-0966">Cell projection</keyword>
<gene>
    <name evidence="12" type="ORF">G9H71_22255</name>
</gene>
<name>A0ABX0H429_9ACTN</name>
<evidence type="ECO:0000313" key="13">
    <source>
        <dbReference type="Proteomes" id="UP000800981"/>
    </source>
</evidence>
<keyword evidence="5" id="KW-1003">Cell membrane</keyword>
<keyword evidence="8" id="KW-0472">Membrane</keyword>
<dbReference type="RefSeq" id="WP_166284944.1">
    <property type="nucleotide sequence ID" value="NZ_JAANNP010000192.1"/>
</dbReference>
<dbReference type="Proteomes" id="UP000800981">
    <property type="component" value="Unassembled WGS sequence"/>
</dbReference>
<dbReference type="CDD" id="cd17908">
    <property type="entry name" value="FliM"/>
    <property type="match status" value="1"/>
</dbReference>
<evidence type="ECO:0000313" key="12">
    <source>
        <dbReference type="EMBL" id="NHC16514.1"/>
    </source>
</evidence>
<dbReference type="SUPFAM" id="SSF101801">
    <property type="entry name" value="Surface presentation of antigens (SPOA)"/>
    <property type="match status" value="1"/>
</dbReference>
<dbReference type="SUPFAM" id="SSF103039">
    <property type="entry name" value="CheC-like"/>
    <property type="match status" value="1"/>
</dbReference>
<dbReference type="PANTHER" id="PTHR30034">
    <property type="entry name" value="FLAGELLAR MOTOR SWITCH PROTEIN FLIM"/>
    <property type="match status" value="1"/>
</dbReference>
<dbReference type="PIRSF" id="PIRSF002888">
    <property type="entry name" value="FliM"/>
    <property type="match status" value="1"/>
</dbReference>
<dbReference type="Gene3D" id="2.30.330.10">
    <property type="entry name" value="SpoA-like"/>
    <property type="match status" value="1"/>
</dbReference>
<dbReference type="InterPro" id="IPR001689">
    <property type="entry name" value="Flag_FliM"/>
</dbReference>
<sequence length="328" mass="35272">MDETATPDAGPEAPSGRGRVGRRSRGAGPVAYDFRRPTKLSREHVRTLQIVFETFSRQYTTLLTSTLRTVAQVNLVSIDQLTYDEYVSQLANPTHMAVLSVEPLPGAGVLEFSVGTAMACVDHLLGGPGAESQPERALSEIESTLLRGLLDRVLGELRYAFEGVLRLEPVITGIEYNPQFAQVASASDMVLVASFDMKVGAVETVATMCLPFNPTLAALDAASNAHTTGERERIAREEAARRVRERLQDVPVDVAVRFGGTSARPRDLVNLQVGDVLPLRHNTNDPLSVTAADIVFAHAVPGAAGKRLAVLVVEAPENSNPQNPQESA</sequence>
<keyword evidence="7" id="KW-0283">Flagellar rotation</keyword>
<dbReference type="InterPro" id="IPR028976">
    <property type="entry name" value="CheC-like_sf"/>
</dbReference>
<comment type="caution">
    <text evidence="12">The sequence shown here is derived from an EMBL/GenBank/DDBJ whole genome shotgun (WGS) entry which is preliminary data.</text>
</comment>
<dbReference type="Pfam" id="PF01052">
    <property type="entry name" value="FliMN_C"/>
    <property type="match status" value="1"/>
</dbReference>
<protein>
    <recommendedName>
        <fullName evidence="4">Flagellar motor switch protein FliM</fullName>
    </recommendedName>
</protein>
<evidence type="ECO:0000256" key="7">
    <source>
        <dbReference type="ARBA" id="ARBA00022779"/>
    </source>
</evidence>
<comment type="subcellular location">
    <subcellularLocation>
        <location evidence="1">Bacterial flagellum basal body</location>
    </subcellularLocation>
    <subcellularLocation>
        <location evidence="2">Cell membrane</location>
        <topology evidence="2">Peripheral membrane protein</topology>
    </subcellularLocation>
</comment>
<evidence type="ECO:0000256" key="6">
    <source>
        <dbReference type="ARBA" id="ARBA00022500"/>
    </source>
</evidence>
<evidence type="ECO:0000256" key="10">
    <source>
        <dbReference type="SAM" id="MobiDB-lite"/>
    </source>
</evidence>
<keyword evidence="6" id="KW-0145">Chemotaxis</keyword>
<keyword evidence="12" id="KW-0282">Flagellum</keyword>
<feature type="region of interest" description="Disordered" evidence="10">
    <location>
        <begin position="1"/>
        <end position="31"/>
    </location>
</feature>
<keyword evidence="12" id="KW-0969">Cilium</keyword>
<dbReference type="InterPro" id="IPR001543">
    <property type="entry name" value="FliN-like_C"/>
</dbReference>
<dbReference type="PRINTS" id="PR00955">
    <property type="entry name" value="FLGMOTORFLIM"/>
</dbReference>